<proteinExistence type="predicted"/>
<dbReference type="InterPro" id="IPR014001">
    <property type="entry name" value="Helicase_ATP-bd"/>
</dbReference>
<evidence type="ECO:0000259" key="6">
    <source>
        <dbReference type="PROSITE" id="PS51194"/>
    </source>
</evidence>
<evidence type="ECO:0000256" key="1">
    <source>
        <dbReference type="ARBA" id="ARBA00022741"/>
    </source>
</evidence>
<keyword evidence="4" id="KW-0067">ATP-binding</keyword>
<keyword evidence="1" id="KW-0547">Nucleotide-binding</keyword>
<sequence>MGARNFRHTLPPTSMEDAAPRVKPIKIQAFAISIIANGFDLICQSEAASGKTGAYLLPIIDEMLKNEWISISKSKTPYAMIIAPTRELVIQISEHGRKLCEGTKLCCAMLYGQKTKDFFKANLKSGCDILVATPGRLTEFLSEENVNLDELRYVVIDKADATRQNLLFSATFPQKPQEYFREWVMDNAITIRNDKSNPVNKNIIRTFIRVEGMYKNRVCADVVIAENKEAKKHGITFLTYNGIRALSINGDHYQDYREKALKEFRSINIDVLVATDVVARSIDICDLEHVMIVELPGDFTTFIHRVGRMNEGQVTTFYDPKKDYIFADEISNVG</sequence>
<dbReference type="InterPro" id="IPR050079">
    <property type="entry name" value="DEAD_box_RNA_helicase"/>
</dbReference>
<dbReference type="InterPro" id="IPR044742">
    <property type="entry name" value="DEAD/DEAH_RhlB"/>
</dbReference>
<dbReference type="PANTHER" id="PTHR47959">
    <property type="entry name" value="ATP-DEPENDENT RNA HELICASE RHLE-RELATED"/>
    <property type="match status" value="1"/>
</dbReference>
<evidence type="ECO:0000256" key="4">
    <source>
        <dbReference type="ARBA" id="ARBA00022840"/>
    </source>
</evidence>
<dbReference type="Proteomes" id="UP000046392">
    <property type="component" value="Unplaced"/>
</dbReference>
<evidence type="ECO:0000259" key="5">
    <source>
        <dbReference type="PROSITE" id="PS51192"/>
    </source>
</evidence>
<evidence type="ECO:0000256" key="3">
    <source>
        <dbReference type="ARBA" id="ARBA00022806"/>
    </source>
</evidence>
<dbReference type="SMART" id="SM00487">
    <property type="entry name" value="DEXDc"/>
    <property type="match status" value="1"/>
</dbReference>
<dbReference type="PROSITE" id="PS51194">
    <property type="entry name" value="HELICASE_CTER"/>
    <property type="match status" value="1"/>
</dbReference>
<dbReference type="GO" id="GO:0005829">
    <property type="term" value="C:cytosol"/>
    <property type="evidence" value="ECO:0007669"/>
    <property type="project" value="TreeGrafter"/>
</dbReference>
<dbReference type="CDD" id="cd18787">
    <property type="entry name" value="SF2_C_DEAD"/>
    <property type="match status" value="1"/>
</dbReference>
<dbReference type="CDD" id="cd00268">
    <property type="entry name" value="DEADc"/>
    <property type="match status" value="1"/>
</dbReference>
<dbReference type="GO" id="GO:0016787">
    <property type="term" value="F:hydrolase activity"/>
    <property type="evidence" value="ECO:0007669"/>
    <property type="project" value="UniProtKB-KW"/>
</dbReference>
<keyword evidence="3" id="KW-0347">Helicase</keyword>
<evidence type="ECO:0000256" key="2">
    <source>
        <dbReference type="ARBA" id="ARBA00022801"/>
    </source>
</evidence>
<evidence type="ECO:0000313" key="7">
    <source>
        <dbReference type="Proteomes" id="UP000046392"/>
    </source>
</evidence>
<feature type="domain" description="Helicase C-terminal" evidence="6">
    <location>
        <begin position="183"/>
        <end position="334"/>
    </location>
</feature>
<dbReference type="Gene3D" id="3.40.50.300">
    <property type="entry name" value="P-loop containing nucleotide triphosphate hydrolases"/>
    <property type="match status" value="2"/>
</dbReference>
<dbReference type="AlphaFoldDB" id="A0A0N5B2P5"/>
<evidence type="ECO:0000313" key="8">
    <source>
        <dbReference type="WBParaSite" id="SPAL_0000034900.1"/>
    </source>
</evidence>
<dbReference type="PANTHER" id="PTHR47959:SF1">
    <property type="entry name" value="ATP-DEPENDENT RNA HELICASE DBPA"/>
    <property type="match status" value="1"/>
</dbReference>
<protein>
    <submittedName>
        <fullName evidence="8">RNA helicase</fullName>
    </submittedName>
</protein>
<accession>A0A0N5B2P5</accession>
<dbReference type="PROSITE" id="PS51192">
    <property type="entry name" value="HELICASE_ATP_BIND_1"/>
    <property type="match status" value="1"/>
</dbReference>
<dbReference type="STRING" id="174720.A0A0N5B2P5"/>
<keyword evidence="2" id="KW-0378">Hydrolase</keyword>
<reference evidence="8" key="1">
    <citation type="submission" date="2017-02" db="UniProtKB">
        <authorList>
            <consortium name="WormBaseParasite"/>
        </authorList>
    </citation>
    <scope>IDENTIFICATION</scope>
</reference>
<feature type="domain" description="Helicase ATP-binding" evidence="5">
    <location>
        <begin position="32"/>
        <end position="190"/>
    </location>
</feature>
<dbReference type="GO" id="GO:0003724">
    <property type="term" value="F:RNA helicase activity"/>
    <property type="evidence" value="ECO:0007669"/>
    <property type="project" value="TreeGrafter"/>
</dbReference>
<keyword evidence="7" id="KW-1185">Reference proteome</keyword>
<dbReference type="Pfam" id="PF00270">
    <property type="entry name" value="DEAD"/>
    <property type="match status" value="1"/>
</dbReference>
<dbReference type="GO" id="GO:0003676">
    <property type="term" value="F:nucleic acid binding"/>
    <property type="evidence" value="ECO:0007669"/>
    <property type="project" value="InterPro"/>
</dbReference>
<dbReference type="SUPFAM" id="SSF52540">
    <property type="entry name" value="P-loop containing nucleoside triphosphate hydrolases"/>
    <property type="match status" value="2"/>
</dbReference>
<dbReference type="InterPro" id="IPR001650">
    <property type="entry name" value="Helicase_C-like"/>
</dbReference>
<dbReference type="InterPro" id="IPR027417">
    <property type="entry name" value="P-loop_NTPase"/>
</dbReference>
<dbReference type="WBParaSite" id="SPAL_0000034900.1">
    <property type="protein sequence ID" value="SPAL_0000034900.1"/>
    <property type="gene ID" value="SPAL_0000034900"/>
</dbReference>
<name>A0A0N5B2P5_STREA</name>
<dbReference type="GO" id="GO:0005524">
    <property type="term" value="F:ATP binding"/>
    <property type="evidence" value="ECO:0007669"/>
    <property type="project" value="UniProtKB-KW"/>
</dbReference>
<dbReference type="Pfam" id="PF00271">
    <property type="entry name" value="Helicase_C"/>
    <property type="match status" value="1"/>
</dbReference>
<dbReference type="InterPro" id="IPR011545">
    <property type="entry name" value="DEAD/DEAH_box_helicase_dom"/>
</dbReference>
<organism evidence="7 8">
    <name type="scientific">Strongyloides papillosus</name>
    <name type="common">Intestinal threadworm</name>
    <dbReference type="NCBI Taxonomy" id="174720"/>
    <lineage>
        <taxon>Eukaryota</taxon>
        <taxon>Metazoa</taxon>
        <taxon>Ecdysozoa</taxon>
        <taxon>Nematoda</taxon>
        <taxon>Chromadorea</taxon>
        <taxon>Rhabditida</taxon>
        <taxon>Tylenchina</taxon>
        <taxon>Panagrolaimomorpha</taxon>
        <taxon>Strongyloidoidea</taxon>
        <taxon>Strongyloididae</taxon>
        <taxon>Strongyloides</taxon>
    </lineage>
</organism>
<dbReference type="SMART" id="SM00490">
    <property type="entry name" value="HELICc"/>
    <property type="match status" value="1"/>
</dbReference>